<evidence type="ECO:0000313" key="2">
    <source>
        <dbReference type="Proteomes" id="UP000585665"/>
    </source>
</evidence>
<gene>
    <name evidence="1" type="ORF">HUK82_05880</name>
</gene>
<dbReference type="EMBL" id="JABXXR010000027">
    <property type="protein sequence ID" value="NVN40094.1"/>
    <property type="molecule type" value="Genomic_DNA"/>
</dbReference>
<evidence type="ECO:0000313" key="1">
    <source>
        <dbReference type="EMBL" id="NVN40094.1"/>
    </source>
</evidence>
<accession>A0A850P818</accession>
<keyword evidence="2" id="KW-1185">Reference proteome</keyword>
<protein>
    <submittedName>
        <fullName evidence="1">Uncharacterized protein</fullName>
    </submittedName>
</protein>
<comment type="caution">
    <text evidence="1">The sequence shown here is derived from an EMBL/GenBank/DDBJ whole genome shotgun (WGS) entry which is preliminary data.</text>
</comment>
<dbReference type="Proteomes" id="UP000585665">
    <property type="component" value="Unassembled WGS sequence"/>
</dbReference>
<sequence>MSITEEQAELYRAKYPKFCSVMEGNADIRENLIISSLFSIVLERFKKWSISTVDHFFASDFKGANGQLVLTRGDDFKELIRKYGKMENGKHTCRDFRACTYFFLELGYMTQEDVDTANKYYDERNNISHELYEIIAEDGKNGVYIDDILLLYTIYKNVVRNWIREVEATTGMIEPEDYDNCDFDNAETIETVVLWRMIESGLKDIPVWELIKEAIEASK</sequence>
<reference evidence="1 2" key="1">
    <citation type="submission" date="2020-06" db="EMBL/GenBank/DDBJ databases">
        <title>Description of novel acetic acid bacteria.</title>
        <authorList>
            <person name="Sombolestani A."/>
        </authorList>
    </citation>
    <scope>NUCLEOTIDE SEQUENCE [LARGE SCALE GENOMIC DNA]</scope>
    <source>
        <strain evidence="1 2">LMG 27010</strain>
    </source>
</reference>
<dbReference type="RefSeq" id="WP_176613067.1">
    <property type="nucleotide sequence ID" value="NZ_JABXXR010000027.1"/>
</dbReference>
<name>A0A850P818_9PROT</name>
<dbReference type="AlphaFoldDB" id="A0A850P818"/>
<organism evidence="1 2">
    <name type="scientific">Ameyamaea chiangmaiensis</name>
    <dbReference type="NCBI Taxonomy" id="442969"/>
    <lineage>
        <taxon>Bacteria</taxon>
        <taxon>Pseudomonadati</taxon>
        <taxon>Pseudomonadota</taxon>
        <taxon>Alphaproteobacteria</taxon>
        <taxon>Acetobacterales</taxon>
        <taxon>Acetobacteraceae</taxon>
        <taxon>Ameyamaea</taxon>
    </lineage>
</organism>
<proteinExistence type="predicted"/>